<evidence type="ECO:0000313" key="7">
    <source>
        <dbReference type="EMBL" id="ETV95182.1"/>
    </source>
</evidence>
<organism evidence="7">
    <name type="scientific">Aphanomyces invadans</name>
    <dbReference type="NCBI Taxonomy" id="157072"/>
    <lineage>
        <taxon>Eukaryota</taxon>
        <taxon>Sar</taxon>
        <taxon>Stramenopiles</taxon>
        <taxon>Oomycota</taxon>
        <taxon>Saprolegniomycetes</taxon>
        <taxon>Saprolegniales</taxon>
        <taxon>Verrucalvaceae</taxon>
        <taxon>Aphanomyces</taxon>
    </lineage>
</organism>
<dbReference type="GO" id="GO:0003755">
    <property type="term" value="F:peptidyl-prolyl cis-trans isomerase activity"/>
    <property type="evidence" value="ECO:0007669"/>
    <property type="project" value="UniProtKB-KW"/>
</dbReference>
<keyword evidence="3 5" id="KW-0697">Rotamase</keyword>
<reference evidence="7" key="1">
    <citation type="submission" date="2013-12" db="EMBL/GenBank/DDBJ databases">
        <title>The Genome Sequence of Aphanomyces invadans NJM9701.</title>
        <authorList>
            <consortium name="The Broad Institute Genomics Platform"/>
            <person name="Russ C."/>
            <person name="Tyler B."/>
            <person name="van West P."/>
            <person name="Dieguez-Uribeondo J."/>
            <person name="Young S.K."/>
            <person name="Zeng Q."/>
            <person name="Gargeya S."/>
            <person name="Fitzgerald M."/>
            <person name="Abouelleil A."/>
            <person name="Alvarado L."/>
            <person name="Chapman S.B."/>
            <person name="Gainer-Dewar J."/>
            <person name="Goldberg J."/>
            <person name="Griggs A."/>
            <person name="Gujja S."/>
            <person name="Hansen M."/>
            <person name="Howarth C."/>
            <person name="Imamovic A."/>
            <person name="Ireland A."/>
            <person name="Larimer J."/>
            <person name="McCowan C."/>
            <person name="Murphy C."/>
            <person name="Pearson M."/>
            <person name="Poon T.W."/>
            <person name="Priest M."/>
            <person name="Roberts A."/>
            <person name="Saif S."/>
            <person name="Shea T."/>
            <person name="Sykes S."/>
            <person name="Wortman J."/>
            <person name="Nusbaum C."/>
            <person name="Birren B."/>
        </authorList>
    </citation>
    <scope>NUCLEOTIDE SEQUENCE [LARGE SCALE GENOMIC DNA]</scope>
    <source>
        <strain evidence="7">NJM9701</strain>
    </source>
</reference>
<dbReference type="OrthoDB" id="1902587at2759"/>
<dbReference type="InterPro" id="IPR001179">
    <property type="entry name" value="PPIase_FKBP_dom"/>
</dbReference>
<gene>
    <name evidence="7" type="ORF">H310_11444</name>
</gene>
<keyword evidence="4 5" id="KW-0413">Isomerase</keyword>
<dbReference type="PANTHER" id="PTHR10516:SF443">
    <property type="entry name" value="FK506-BINDING PROTEIN 59-RELATED"/>
    <property type="match status" value="1"/>
</dbReference>
<dbReference type="RefSeq" id="XP_008876355.1">
    <property type="nucleotide sequence ID" value="XM_008878133.1"/>
</dbReference>
<dbReference type="STRING" id="157072.A0A024TP84"/>
<evidence type="ECO:0000256" key="1">
    <source>
        <dbReference type="ARBA" id="ARBA00000971"/>
    </source>
</evidence>
<evidence type="ECO:0000256" key="2">
    <source>
        <dbReference type="ARBA" id="ARBA00013194"/>
    </source>
</evidence>
<accession>A0A024TP84</accession>
<dbReference type="SUPFAM" id="SSF54534">
    <property type="entry name" value="FKBP-like"/>
    <property type="match status" value="1"/>
</dbReference>
<dbReference type="AlphaFoldDB" id="A0A024TP84"/>
<evidence type="ECO:0000256" key="5">
    <source>
        <dbReference type="PROSITE-ProRule" id="PRU00277"/>
    </source>
</evidence>
<evidence type="ECO:0000259" key="6">
    <source>
        <dbReference type="PROSITE" id="PS50059"/>
    </source>
</evidence>
<evidence type="ECO:0000256" key="3">
    <source>
        <dbReference type="ARBA" id="ARBA00023110"/>
    </source>
</evidence>
<dbReference type="PANTHER" id="PTHR10516">
    <property type="entry name" value="PEPTIDYL-PROLYL CIS-TRANS ISOMERASE"/>
    <property type="match status" value="1"/>
</dbReference>
<comment type="catalytic activity">
    <reaction evidence="1 5">
        <text>[protein]-peptidylproline (omega=180) = [protein]-peptidylproline (omega=0)</text>
        <dbReference type="Rhea" id="RHEA:16237"/>
        <dbReference type="Rhea" id="RHEA-COMP:10747"/>
        <dbReference type="Rhea" id="RHEA-COMP:10748"/>
        <dbReference type="ChEBI" id="CHEBI:83833"/>
        <dbReference type="ChEBI" id="CHEBI:83834"/>
        <dbReference type="EC" id="5.2.1.8"/>
    </reaction>
</comment>
<dbReference type="FunFam" id="3.10.50.40:FF:000025">
    <property type="entry name" value="Peptidylprolyl isomerase"/>
    <property type="match status" value="1"/>
</dbReference>
<dbReference type="GeneID" id="20088494"/>
<dbReference type="VEuPathDB" id="FungiDB:H310_11444"/>
<dbReference type="PROSITE" id="PS50059">
    <property type="entry name" value="FKBP_PPIASE"/>
    <property type="match status" value="1"/>
</dbReference>
<dbReference type="Pfam" id="PF00254">
    <property type="entry name" value="FKBP_C"/>
    <property type="match status" value="1"/>
</dbReference>
<dbReference type="EC" id="5.2.1.8" evidence="2 5"/>
<dbReference type="Gene3D" id="3.10.50.40">
    <property type="match status" value="1"/>
</dbReference>
<protein>
    <recommendedName>
        <fullName evidence="2 5">peptidylprolyl isomerase</fullName>
        <ecNumber evidence="2 5">5.2.1.8</ecNumber>
    </recommendedName>
</protein>
<dbReference type="GO" id="GO:0005737">
    <property type="term" value="C:cytoplasm"/>
    <property type="evidence" value="ECO:0007669"/>
    <property type="project" value="TreeGrafter"/>
</dbReference>
<name>A0A024TP84_9STRA</name>
<sequence length="107" mass="11601">MGVQVATTQAGNGERPKQGQTCVMHYTGKLEDGTEFDSSYKKNRPFQFPLGVGRVIQGWDEGVAQMSKGEKAVLTISGDYGYGARGVPGVIPPNATLIFEVHLEDFH</sequence>
<dbReference type="eggNOG" id="KOG0544">
    <property type="taxonomic scope" value="Eukaryota"/>
</dbReference>
<dbReference type="EMBL" id="KI913982">
    <property type="protein sequence ID" value="ETV95182.1"/>
    <property type="molecule type" value="Genomic_DNA"/>
</dbReference>
<dbReference type="InterPro" id="IPR046357">
    <property type="entry name" value="PPIase_dom_sf"/>
</dbReference>
<feature type="domain" description="PPIase FKBP-type" evidence="6">
    <location>
        <begin position="19"/>
        <end position="107"/>
    </location>
</feature>
<dbReference type="InterPro" id="IPR050689">
    <property type="entry name" value="FKBP-type_PPIase"/>
</dbReference>
<proteinExistence type="predicted"/>
<evidence type="ECO:0000256" key="4">
    <source>
        <dbReference type="ARBA" id="ARBA00023235"/>
    </source>
</evidence>